<sequence>CDAEKETLIHTLKDFPIARAILSTGGLDNSLITKDYHCCMDWLEDVTRVLVKRVTVDLMTTLWNSWNNRNNFIFYRKKEEMHVVWERARTLSQDFRIFNLINDPLLPANPAVKRWEKPPRVTLK</sequence>
<evidence type="ECO:0000313" key="2">
    <source>
        <dbReference type="Proteomes" id="UP000593568"/>
    </source>
</evidence>
<protein>
    <submittedName>
        <fullName evidence="1">Uncharacterized protein</fullName>
    </submittedName>
</protein>
<dbReference type="AlphaFoldDB" id="A0A7J9F9C7"/>
<dbReference type="Proteomes" id="UP000593568">
    <property type="component" value="Unassembled WGS sequence"/>
</dbReference>
<keyword evidence="2" id="KW-1185">Reference proteome</keyword>
<dbReference type="EMBL" id="JABEZW010000012">
    <property type="protein sequence ID" value="MBA0781913.1"/>
    <property type="molecule type" value="Genomic_DNA"/>
</dbReference>
<comment type="caution">
    <text evidence="1">The sequence shown here is derived from an EMBL/GenBank/DDBJ whole genome shotgun (WGS) entry which is preliminary data.</text>
</comment>
<name>A0A7J9F9C7_9ROSI</name>
<accession>A0A7J9F9C7</accession>
<reference evidence="1 2" key="1">
    <citation type="journal article" date="2019" name="Genome Biol. Evol.">
        <title>Insights into the evolution of the New World diploid cottons (Gossypium, subgenus Houzingenia) based on genome sequencing.</title>
        <authorList>
            <person name="Grover C.E."/>
            <person name="Arick M.A. 2nd"/>
            <person name="Thrash A."/>
            <person name="Conover J.L."/>
            <person name="Sanders W.S."/>
            <person name="Peterson D.G."/>
            <person name="Frelichowski J.E."/>
            <person name="Scheffler J.A."/>
            <person name="Scheffler B.E."/>
            <person name="Wendel J.F."/>
        </authorList>
    </citation>
    <scope>NUCLEOTIDE SEQUENCE [LARGE SCALE GENOMIC DNA]</scope>
    <source>
        <strain evidence="1">8</strain>
        <tissue evidence="1">Leaf</tissue>
    </source>
</reference>
<gene>
    <name evidence="1" type="ORF">Gotri_002794</name>
</gene>
<evidence type="ECO:0000313" key="1">
    <source>
        <dbReference type="EMBL" id="MBA0781913.1"/>
    </source>
</evidence>
<proteinExistence type="predicted"/>
<organism evidence="1 2">
    <name type="scientific">Gossypium trilobum</name>
    <dbReference type="NCBI Taxonomy" id="34281"/>
    <lineage>
        <taxon>Eukaryota</taxon>
        <taxon>Viridiplantae</taxon>
        <taxon>Streptophyta</taxon>
        <taxon>Embryophyta</taxon>
        <taxon>Tracheophyta</taxon>
        <taxon>Spermatophyta</taxon>
        <taxon>Magnoliopsida</taxon>
        <taxon>eudicotyledons</taxon>
        <taxon>Gunneridae</taxon>
        <taxon>Pentapetalae</taxon>
        <taxon>rosids</taxon>
        <taxon>malvids</taxon>
        <taxon>Malvales</taxon>
        <taxon>Malvaceae</taxon>
        <taxon>Malvoideae</taxon>
        <taxon>Gossypium</taxon>
    </lineage>
</organism>
<feature type="non-terminal residue" evidence="1">
    <location>
        <position position="1"/>
    </location>
</feature>